<evidence type="ECO:0000256" key="1">
    <source>
        <dbReference type="SAM" id="Phobius"/>
    </source>
</evidence>
<sequence>MNNETLLYNVSFNEDYIFDRTDVKVIFITLYTIVFVCCFFGESFDIFILVYLTIN</sequence>
<evidence type="ECO:0000313" key="2">
    <source>
        <dbReference type="EMBL" id="KYN37879.1"/>
    </source>
</evidence>
<keyword evidence="3" id="KW-1185">Reference proteome</keyword>
<name>A0A195FCV9_9HYME</name>
<protein>
    <submittedName>
        <fullName evidence="2">Uncharacterized protein</fullName>
    </submittedName>
</protein>
<feature type="transmembrane region" description="Helical" evidence="1">
    <location>
        <begin position="25"/>
        <end position="52"/>
    </location>
</feature>
<proteinExistence type="predicted"/>
<evidence type="ECO:0000313" key="3">
    <source>
        <dbReference type="Proteomes" id="UP000078541"/>
    </source>
</evidence>
<keyword evidence="1" id="KW-0472">Membrane</keyword>
<gene>
    <name evidence="2" type="ORF">ALC56_08078</name>
</gene>
<dbReference type="AlphaFoldDB" id="A0A195FCV9"/>
<dbReference type="Proteomes" id="UP000078541">
    <property type="component" value="Unassembled WGS sequence"/>
</dbReference>
<keyword evidence="1" id="KW-0812">Transmembrane</keyword>
<keyword evidence="1" id="KW-1133">Transmembrane helix</keyword>
<organism evidence="2 3">
    <name type="scientific">Trachymyrmex septentrionalis</name>
    <dbReference type="NCBI Taxonomy" id="34720"/>
    <lineage>
        <taxon>Eukaryota</taxon>
        <taxon>Metazoa</taxon>
        <taxon>Ecdysozoa</taxon>
        <taxon>Arthropoda</taxon>
        <taxon>Hexapoda</taxon>
        <taxon>Insecta</taxon>
        <taxon>Pterygota</taxon>
        <taxon>Neoptera</taxon>
        <taxon>Endopterygota</taxon>
        <taxon>Hymenoptera</taxon>
        <taxon>Apocrita</taxon>
        <taxon>Aculeata</taxon>
        <taxon>Formicoidea</taxon>
        <taxon>Formicidae</taxon>
        <taxon>Myrmicinae</taxon>
        <taxon>Trachymyrmex</taxon>
    </lineage>
</organism>
<reference evidence="2 3" key="1">
    <citation type="submission" date="2016-03" db="EMBL/GenBank/DDBJ databases">
        <title>Trachymyrmex septentrionalis WGS genome.</title>
        <authorList>
            <person name="Nygaard S."/>
            <person name="Hu H."/>
            <person name="Boomsma J."/>
            <person name="Zhang G."/>
        </authorList>
    </citation>
    <scope>NUCLEOTIDE SEQUENCE [LARGE SCALE GENOMIC DNA]</scope>
    <source>
        <strain evidence="2">Tsep2-gDNA-1</strain>
        <tissue evidence="2">Whole body</tissue>
    </source>
</reference>
<dbReference type="EMBL" id="KQ981693">
    <property type="protein sequence ID" value="KYN37879.1"/>
    <property type="molecule type" value="Genomic_DNA"/>
</dbReference>
<accession>A0A195FCV9</accession>
<dbReference type="STRING" id="34720.A0A195FCV9"/>